<keyword evidence="13" id="KW-1185">Reference proteome</keyword>
<keyword evidence="2" id="KW-0813">Transport</keyword>
<evidence type="ECO:0000256" key="7">
    <source>
        <dbReference type="ARBA" id="ARBA00022989"/>
    </source>
</evidence>
<comment type="subcellular location">
    <subcellularLocation>
        <location evidence="1">Membrane</location>
        <topology evidence="1">Multi-pass membrane protein</topology>
    </subcellularLocation>
</comment>
<evidence type="ECO:0000256" key="6">
    <source>
        <dbReference type="ARBA" id="ARBA00022692"/>
    </source>
</evidence>
<feature type="transmembrane region" description="Helical" evidence="11">
    <location>
        <begin position="35"/>
        <end position="61"/>
    </location>
</feature>
<feature type="transmembrane region" description="Helical" evidence="11">
    <location>
        <begin position="145"/>
        <end position="168"/>
    </location>
</feature>
<dbReference type="PANTHER" id="PTHR37468:SF1">
    <property type="entry name" value="SULFATE TRANSPORTER CYSZ"/>
    <property type="match status" value="1"/>
</dbReference>
<keyword evidence="10" id="KW-0198">Cysteine biosynthesis</keyword>
<dbReference type="FunCoup" id="A0A7X0JSE6">
    <property type="interactions" value="25"/>
</dbReference>
<dbReference type="Pfam" id="PF07264">
    <property type="entry name" value="EI24"/>
    <property type="match status" value="1"/>
</dbReference>
<comment type="caution">
    <text evidence="12">The sequence shown here is derived from an EMBL/GenBank/DDBJ whole genome shotgun (WGS) entry which is preliminary data.</text>
</comment>
<dbReference type="RefSeq" id="WP_243749378.1">
    <property type="nucleotide sequence ID" value="NZ_JAAONY010000001.1"/>
</dbReference>
<gene>
    <name evidence="12" type="ORF">HNR48_001672</name>
</gene>
<evidence type="ECO:0000256" key="2">
    <source>
        <dbReference type="ARBA" id="ARBA00022448"/>
    </source>
</evidence>
<evidence type="ECO:0000256" key="4">
    <source>
        <dbReference type="ARBA" id="ARBA00022519"/>
    </source>
</evidence>
<evidence type="ECO:0000256" key="10">
    <source>
        <dbReference type="ARBA" id="ARBA00023192"/>
    </source>
</evidence>
<name>A0A7X0JSE6_9GAMM</name>
<dbReference type="EMBL" id="JACHHT010000001">
    <property type="protein sequence ID" value="MBB6521394.1"/>
    <property type="molecule type" value="Genomic_DNA"/>
</dbReference>
<keyword evidence="6 11" id="KW-0812">Transmembrane</keyword>
<evidence type="ECO:0000256" key="11">
    <source>
        <dbReference type="SAM" id="Phobius"/>
    </source>
</evidence>
<keyword evidence="5" id="KW-0028">Amino-acid biosynthesis</keyword>
<accession>A0A7X0JSE6</accession>
<evidence type="ECO:0000313" key="13">
    <source>
        <dbReference type="Proteomes" id="UP000528457"/>
    </source>
</evidence>
<proteinExistence type="predicted"/>
<dbReference type="GO" id="GO:0019344">
    <property type="term" value="P:cysteine biosynthetic process"/>
    <property type="evidence" value="ECO:0007669"/>
    <property type="project" value="UniProtKB-KW"/>
</dbReference>
<organism evidence="12 13">
    <name type="scientific">Pseudoteredinibacter isoporae</name>
    <dbReference type="NCBI Taxonomy" id="570281"/>
    <lineage>
        <taxon>Bacteria</taxon>
        <taxon>Pseudomonadati</taxon>
        <taxon>Pseudomonadota</taxon>
        <taxon>Gammaproteobacteria</taxon>
        <taxon>Cellvibrionales</taxon>
        <taxon>Cellvibrionaceae</taxon>
        <taxon>Pseudoteredinibacter</taxon>
    </lineage>
</organism>
<dbReference type="GO" id="GO:0000103">
    <property type="term" value="P:sulfate assimilation"/>
    <property type="evidence" value="ECO:0007669"/>
    <property type="project" value="TreeGrafter"/>
</dbReference>
<feature type="transmembrane region" description="Helical" evidence="11">
    <location>
        <begin position="225"/>
        <end position="247"/>
    </location>
</feature>
<keyword evidence="4" id="KW-0997">Cell inner membrane</keyword>
<evidence type="ECO:0000256" key="3">
    <source>
        <dbReference type="ARBA" id="ARBA00022475"/>
    </source>
</evidence>
<evidence type="ECO:0000256" key="9">
    <source>
        <dbReference type="ARBA" id="ARBA00023136"/>
    </source>
</evidence>
<dbReference type="InterPro" id="IPR059112">
    <property type="entry name" value="CysZ/EI24"/>
</dbReference>
<dbReference type="InterPro" id="IPR050480">
    <property type="entry name" value="CysZ-like"/>
</dbReference>
<keyword evidence="7 11" id="KW-1133">Transmembrane helix</keyword>
<evidence type="ECO:0000256" key="8">
    <source>
        <dbReference type="ARBA" id="ARBA00023032"/>
    </source>
</evidence>
<sequence>MNSPAPMTTGSNNVHSGAHYLLNGARLMLHPKLRIFVLIPILVNILIFMVTTAALFAQFAAATEWLTSYLPEWLSFLANILVGIAVVMVLLLYGYSFSLLTNIIAAPFYGILAEKVEELVTGESIQGEPLSQMIPRTIWREMGKLWYFITRGLAVMLCLLALSFIPLLNLLVPVLSFAWAIWTISVQYVDYPADNHKVAFKDLRSQLWENKYSTYGLGGLGTLGAMIPLLNIIVLPAAVCGGTLYWLKELRQNPMSELPDISKL</sequence>
<dbReference type="AlphaFoldDB" id="A0A7X0JSE6"/>
<evidence type="ECO:0000256" key="1">
    <source>
        <dbReference type="ARBA" id="ARBA00004141"/>
    </source>
</evidence>
<dbReference type="PANTHER" id="PTHR37468">
    <property type="entry name" value="SULFATE TRANSPORTER CYSZ"/>
    <property type="match status" value="1"/>
</dbReference>
<protein>
    <submittedName>
        <fullName evidence="12">CysZ protein</fullName>
    </submittedName>
</protein>
<dbReference type="Proteomes" id="UP000528457">
    <property type="component" value="Unassembled WGS sequence"/>
</dbReference>
<evidence type="ECO:0000256" key="5">
    <source>
        <dbReference type="ARBA" id="ARBA00022605"/>
    </source>
</evidence>
<dbReference type="InParanoid" id="A0A7X0JSE6"/>
<dbReference type="NCBIfam" id="NF003433">
    <property type="entry name" value="PRK04949.1"/>
    <property type="match status" value="1"/>
</dbReference>
<dbReference type="GO" id="GO:0005886">
    <property type="term" value="C:plasma membrane"/>
    <property type="evidence" value="ECO:0007669"/>
    <property type="project" value="TreeGrafter"/>
</dbReference>
<dbReference type="GO" id="GO:0009675">
    <property type="term" value="F:high-affinity sulfate:proton symporter activity"/>
    <property type="evidence" value="ECO:0007669"/>
    <property type="project" value="TreeGrafter"/>
</dbReference>
<keyword evidence="3" id="KW-1003">Cell membrane</keyword>
<feature type="transmembrane region" description="Helical" evidence="11">
    <location>
        <begin position="73"/>
        <end position="93"/>
    </location>
</feature>
<reference evidence="12 13" key="1">
    <citation type="submission" date="2020-08" db="EMBL/GenBank/DDBJ databases">
        <title>Genomic Encyclopedia of Type Strains, Phase IV (KMG-IV): sequencing the most valuable type-strain genomes for metagenomic binning, comparative biology and taxonomic classification.</title>
        <authorList>
            <person name="Goeker M."/>
        </authorList>
    </citation>
    <scope>NUCLEOTIDE SEQUENCE [LARGE SCALE GENOMIC DNA]</scope>
    <source>
        <strain evidence="12 13">DSM 22368</strain>
    </source>
</reference>
<keyword evidence="8" id="KW-0764">Sulfate transport</keyword>
<evidence type="ECO:0000313" key="12">
    <source>
        <dbReference type="EMBL" id="MBB6521394.1"/>
    </source>
</evidence>
<keyword evidence="9 11" id="KW-0472">Membrane</keyword>